<organism evidence="2 3">
    <name type="scientific">Lithocarpus litseifolius</name>
    <dbReference type="NCBI Taxonomy" id="425828"/>
    <lineage>
        <taxon>Eukaryota</taxon>
        <taxon>Viridiplantae</taxon>
        <taxon>Streptophyta</taxon>
        <taxon>Embryophyta</taxon>
        <taxon>Tracheophyta</taxon>
        <taxon>Spermatophyta</taxon>
        <taxon>Magnoliopsida</taxon>
        <taxon>eudicotyledons</taxon>
        <taxon>Gunneridae</taxon>
        <taxon>Pentapetalae</taxon>
        <taxon>rosids</taxon>
        <taxon>fabids</taxon>
        <taxon>Fagales</taxon>
        <taxon>Fagaceae</taxon>
        <taxon>Lithocarpus</taxon>
    </lineage>
</organism>
<accession>A0AAW2DAF4</accession>
<reference evidence="2 3" key="1">
    <citation type="submission" date="2024-01" db="EMBL/GenBank/DDBJ databases">
        <title>A telomere-to-telomere, gap-free genome of sweet tea (Lithocarpus litseifolius).</title>
        <authorList>
            <person name="Zhou J."/>
        </authorList>
    </citation>
    <scope>NUCLEOTIDE SEQUENCE [LARGE SCALE GENOMIC DNA]</scope>
    <source>
        <strain evidence="2">Zhou-2022a</strain>
        <tissue evidence="2">Leaf</tissue>
    </source>
</reference>
<proteinExistence type="predicted"/>
<gene>
    <name evidence="2" type="ORF">SO802_008329</name>
</gene>
<feature type="region of interest" description="Disordered" evidence="1">
    <location>
        <begin position="1"/>
        <end position="37"/>
    </location>
</feature>
<name>A0AAW2DAF4_9ROSI</name>
<dbReference type="Proteomes" id="UP001459277">
    <property type="component" value="Unassembled WGS sequence"/>
</dbReference>
<evidence type="ECO:0000313" key="2">
    <source>
        <dbReference type="EMBL" id="KAL0006827.1"/>
    </source>
</evidence>
<sequence>MGFFQHQKASFQPRGPMNMTEVPKRTHRRHTLSPSSAVTESSTLSLTPVRAPPTVRRALPIHTPLRWMDCGSLNFTHSAMVLLCGKGKFFTPKVGPLNASFQKNAEHLELSQHLGLGSLDSFQVCLVENSQLSLLVV</sequence>
<dbReference type="AlphaFoldDB" id="A0AAW2DAF4"/>
<keyword evidence="3" id="KW-1185">Reference proteome</keyword>
<comment type="caution">
    <text evidence="2">The sequence shown here is derived from an EMBL/GenBank/DDBJ whole genome shotgun (WGS) entry which is preliminary data.</text>
</comment>
<evidence type="ECO:0000256" key="1">
    <source>
        <dbReference type="SAM" id="MobiDB-lite"/>
    </source>
</evidence>
<dbReference type="EMBL" id="JAZDWU010000003">
    <property type="protein sequence ID" value="KAL0006827.1"/>
    <property type="molecule type" value="Genomic_DNA"/>
</dbReference>
<protein>
    <submittedName>
        <fullName evidence="2">Uncharacterized protein</fullName>
    </submittedName>
</protein>
<evidence type="ECO:0000313" key="3">
    <source>
        <dbReference type="Proteomes" id="UP001459277"/>
    </source>
</evidence>